<gene>
    <name evidence="2" type="ORF">NBR_LOCUS19851</name>
</gene>
<dbReference type="WBParaSite" id="NBR_0001985101-mRNA-1">
    <property type="protein sequence ID" value="NBR_0001985101-mRNA-1"/>
    <property type="gene ID" value="NBR_0001985101"/>
</dbReference>
<evidence type="ECO:0000313" key="3">
    <source>
        <dbReference type="Proteomes" id="UP000271162"/>
    </source>
</evidence>
<protein>
    <submittedName>
        <fullName evidence="4">HTH hxlR-type domain-containing protein</fullName>
    </submittedName>
</protein>
<proteinExistence type="predicted"/>
<reference evidence="2 3" key="2">
    <citation type="submission" date="2018-11" db="EMBL/GenBank/DDBJ databases">
        <authorList>
            <consortium name="Pathogen Informatics"/>
        </authorList>
    </citation>
    <scope>NUCLEOTIDE SEQUENCE [LARGE SCALE GENOMIC DNA]</scope>
</reference>
<evidence type="ECO:0000313" key="2">
    <source>
        <dbReference type="EMBL" id="VDL83587.1"/>
    </source>
</evidence>
<dbReference type="EMBL" id="UYSL01024553">
    <property type="protein sequence ID" value="VDL83587.1"/>
    <property type="molecule type" value="Genomic_DNA"/>
</dbReference>
<reference evidence="4" key="1">
    <citation type="submission" date="2017-02" db="UniProtKB">
        <authorList>
            <consortium name="WormBaseParasite"/>
        </authorList>
    </citation>
    <scope>IDENTIFICATION</scope>
</reference>
<accession>A0A0N4YRH9</accession>
<dbReference type="GO" id="GO:0005634">
    <property type="term" value="C:nucleus"/>
    <property type="evidence" value="ECO:0007669"/>
    <property type="project" value="UniProtKB-SubCell"/>
</dbReference>
<dbReference type="SUPFAM" id="SSF46689">
    <property type="entry name" value="Homeodomain-like"/>
    <property type="match status" value="1"/>
</dbReference>
<dbReference type="InterPro" id="IPR009057">
    <property type="entry name" value="Homeodomain-like_sf"/>
</dbReference>
<evidence type="ECO:0000256" key="1">
    <source>
        <dbReference type="ARBA" id="ARBA00004123"/>
    </source>
</evidence>
<dbReference type="AlphaFoldDB" id="A0A0N4YRH9"/>
<sequence>MSGVKDLRTAMAKRHKEGVLGADIARTPRTPKFTVYYNLDRLERMETIEDRPRSDRPRTYTAPVVVKRIRDKVRRHPRRHMRELSRTEGDFECSIRRTVKYNIRVVRTKYEKHSH</sequence>
<name>A0A0N4YRH9_NIPBR</name>
<keyword evidence="3" id="KW-1185">Reference proteome</keyword>
<dbReference type="Proteomes" id="UP000271162">
    <property type="component" value="Unassembled WGS sequence"/>
</dbReference>
<comment type="subcellular location">
    <subcellularLocation>
        <location evidence="1">Nucleus</location>
    </subcellularLocation>
</comment>
<organism evidence="4">
    <name type="scientific">Nippostrongylus brasiliensis</name>
    <name type="common">Rat hookworm</name>
    <dbReference type="NCBI Taxonomy" id="27835"/>
    <lineage>
        <taxon>Eukaryota</taxon>
        <taxon>Metazoa</taxon>
        <taxon>Ecdysozoa</taxon>
        <taxon>Nematoda</taxon>
        <taxon>Chromadorea</taxon>
        <taxon>Rhabditida</taxon>
        <taxon>Rhabditina</taxon>
        <taxon>Rhabditomorpha</taxon>
        <taxon>Strongyloidea</taxon>
        <taxon>Heligmosomidae</taxon>
        <taxon>Nippostrongylus</taxon>
    </lineage>
</organism>
<evidence type="ECO:0000313" key="4">
    <source>
        <dbReference type="WBParaSite" id="NBR_0001985101-mRNA-1"/>
    </source>
</evidence>